<dbReference type="InterPro" id="IPR004424">
    <property type="entry name" value="IspE"/>
</dbReference>
<keyword evidence="9" id="KW-0414">Isoprene biosynthesis</keyword>
<dbReference type="GO" id="GO:0019288">
    <property type="term" value="P:isopentenyl diphosphate biosynthetic process, methylerythritol 4-phosphate pathway"/>
    <property type="evidence" value="ECO:0007669"/>
    <property type="project" value="UniProtKB-UniRule"/>
</dbReference>
<feature type="active site" evidence="9">
    <location>
        <position position="143"/>
    </location>
</feature>
<feature type="domain" description="GHMP kinase C-terminal" evidence="11">
    <location>
        <begin position="227"/>
        <end position="281"/>
    </location>
</feature>
<name>A0A1F5YH35_9BACT</name>
<evidence type="ECO:0000259" key="11">
    <source>
        <dbReference type="Pfam" id="PF08544"/>
    </source>
</evidence>
<dbReference type="HAMAP" id="MF_00061">
    <property type="entry name" value="IspE"/>
    <property type="match status" value="1"/>
</dbReference>
<dbReference type="InterPro" id="IPR036554">
    <property type="entry name" value="GHMP_kinase_C_sf"/>
</dbReference>
<evidence type="ECO:0000256" key="6">
    <source>
        <dbReference type="ARBA" id="ARBA00022777"/>
    </source>
</evidence>
<dbReference type="GO" id="GO:0016114">
    <property type="term" value="P:terpenoid biosynthetic process"/>
    <property type="evidence" value="ECO:0007669"/>
    <property type="project" value="UniProtKB-UniRule"/>
</dbReference>
<dbReference type="Gene3D" id="3.30.230.10">
    <property type="match status" value="1"/>
</dbReference>
<evidence type="ECO:0000256" key="2">
    <source>
        <dbReference type="ARBA" id="ARBA00012052"/>
    </source>
</evidence>
<organism evidence="12 13">
    <name type="scientific">Candidatus Glassbacteria bacterium GWA2_58_10</name>
    <dbReference type="NCBI Taxonomy" id="1817865"/>
    <lineage>
        <taxon>Bacteria</taxon>
        <taxon>Candidatus Glassiibacteriota</taxon>
    </lineage>
</organism>
<keyword evidence="7 9" id="KW-0067">ATP-binding</keyword>
<feature type="active site" evidence="9">
    <location>
        <position position="16"/>
    </location>
</feature>
<dbReference type="Pfam" id="PF00288">
    <property type="entry name" value="GHMP_kinases_N"/>
    <property type="match status" value="1"/>
</dbReference>
<dbReference type="AlphaFoldDB" id="A0A1F5YH35"/>
<comment type="similarity">
    <text evidence="1 9">Belongs to the GHMP kinase family. IspE subfamily.</text>
</comment>
<feature type="binding site" evidence="9">
    <location>
        <begin position="100"/>
        <end position="110"/>
    </location>
    <ligand>
        <name>ATP</name>
        <dbReference type="ChEBI" id="CHEBI:30616"/>
    </ligand>
</feature>
<dbReference type="Pfam" id="PF08544">
    <property type="entry name" value="GHMP_kinases_C"/>
    <property type="match status" value="1"/>
</dbReference>
<dbReference type="PIRSF" id="PIRSF010376">
    <property type="entry name" value="IspE"/>
    <property type="match status" value="1"/>
</dbReference>
<evidence type="ECO:0000256" key="7">
    <source>
        <dbReference type="ARBA" id="ARBA00022840"/>
    </source>
</evidence>
<gene>
    <name evidence="9" type="primary">ispE</name>
    <name evidence="12" type="ORF">A2Z86_10275</name>
</gene>
<evidence type="ECO:0000313" key="13">
    <source>
        <dbReference type="Proteomes" id="UP000176992"/>
    </source>
</evidence>
<evidence type="ECO:0000256" key="8">
    <source>
        <dbReference type="ARBA" id="ARBA00032554"/>
    </source>
</evidence>
<evidence type="ECO:0000256" key="3">
    <source>
        <dbReference type="ARBA" id="ARBA00017473"/>
    </source>
</evidence>
<evidence type="ECO:0000256" key="9">
    <source>
        <dbReference type="HAMAP-Rule" id="MF_00061"/>
    </source>
</evidence>
<keyword evidence="6 9" id="KW-0418">Kinase</keyword>
<evidence type="ECO:0000256" key="4">
    <source>
        <dbReference type="ARBA" id="ARBA00022679"/>
    </source>
</evidence>
<keyword evidence="5 9" id="KW-0547">Nucleotide-binding</keyword>
<dbReference type="Proteomes" id="UP000176992">
    <property type="component" value="Unassembled WGS sequence"/>
</dbReference>
<dbReference type="SUPFAM" id="SSF55060">
    <property type="entry name" value="GHMP Kinase, C-terminal domain"/>
    <property type="match status" value="1"/>
</dbReference>
<sequence length="304" mass="32649">MSQANGSIIKIQVFAKVNLALRILGRLEGGYHSLETIFQNISLSDRLTIRETPGRIIVHCADPAVPEGEENTAYRAAEICLQRLGTRNRGVEIRIEKGIPTRAGLGGGSADAAGTIVACEHLFGALPGGDTTRYALAASIGADVPFMLCGGRALAWGIGERMLRLPVKRKTPVLLVIPHIPVSTSWAYRALDNAQAEGDNTETLELNGGPLKLDELIGAMGPVEGMVNDFEPVVFAHHPELREVKRLLIESGAAVALLSGSGSGIFGLFESLKKRDRAAKILDVGEDFRLVSACFIEEAYRILE</sequence>
<keyword evidence="4 9" id="KW-0808">Transferase</keyword>
<dbReference type="GO" id="GO:0005524">
    <property type="term" value="F:ATP binding"/>
    <property type="evidence" value="ECO:0007669"/>
    <property type="project" value="UniProtKB-UniRule"/>
</dbReference>
<dbReference type="InterPro" id="IPR013750">
    <property type="entry name" value="GHMP_kinase_C_dom"/>
</dbReference>
<dbReference type="EMBL" id="MFIV01000031">
    <property type="protein sequence ID" value="OGF99286.1"/>
    <property type="molecule type" value="Genomic_DNA"/>
</dbReference>
<evidence type="ECO:0000256" key="1">
    <source>
        <dbReference type="ARBA" id="ARBA00009684"/>
    </source>
</evidence>
<dbReference type="PANTHER" id="PTHR43527:SF2">
    <property type="entry name" value="4-DIPHOSPHOCYTIDYL-2-C-METHYL-D-ERYTHRITOL KINASE, CHLOROPLASTIC"/>
    <property type="match status" value="1"/>
</dbReference>
<evidence type="ECO:0000256" key="5">
    <source>
        <dbReference type="ARBA" id="ARBA00022741"/>
    </source>
</evidence>
<feature type="domain" description="GHMP kinase N-terminal" evidence="10">
    <location>
        <begin position="71"/>
        <end position="151"/>
    </location>
</feature>
<dbReference type="UniPathway" id="UPA00056">
    <property type="reaction ID" value="UER00094"/>
</dbReference>
<evidence type="ECO:0000259" key="10">
    <source>
        <dbReference type="Pfam" id="PF00288"/>
    </source>
</evidence>
<dbReference type="PANTHER" id="PTHR43527">
    <property type="entry name" value="4-DIPHOSPHOCYTIDYL-2-C-METHYL-D-ERYTHRITOL KINASE, CHLOROPLASTIC"/>
    <property type="match status" value="1"/>
</dbReference>
<dbReference type="Gene3D" id="3.30.70.890">
    <property type="entry name" value="GHMP kinase, C-terminal domain"/>
    <property type="match status" value="1"/>
</dbReference>
<dbReference type="SUPFAM" id="SSF54211">
    <property type="entry name" value="Ribosomal protein S5 domain 2-like"/>
    <property type="match status" value="1"/>
</dbReference>
<comment type="catalytic activity">
    <reaction evidence="9">
        <text>4-CDP-2-C-methyl-D-erythritol + ATP = 4-CDP-2-C-methyl-D-erythritol 2-phosphate + ADP + H(+)</text>
        <dbReference type="Rhea" id="RHEA:18437"/>
        <dbReference type="ChEBI" id="CHEBI:15378"/>
        <dbReference type="ChEBI" id="CHEBI:30616"/>
        <dbReference type="ChEBI" id="CHEBI:57823"/>
        <dbReference type="ChEBI" id="CHEBI:57919"/>
        <dbReference type="ChEBI" id="CHEBI:456216"/>
        <dbReference type="EC" id="2.7.1.148"/>
    </reaction>
</comment>
<dbReference type="NCBIfam" id="TIGR00154">
    <property type="entry name" value="ispE"/>
    <property type="match status" value="1"/>
</dbReference>
<proteinExistence type="inferred from homology"/>
<dbReference type="EC" id="2.7.1.148" evidence="2 9"/>
<dbReference type="InterPro" id="IPR006204">
    <property type="entry name" value="GHMP_kinase_N_dom"/>
</dbReference>
<evidence type="ECO:0000313" key="12">
    <source>
        <dbReference type="EMBL" id="OGF99286.1"/>
    </source>
</evidence>
<dbReference type="InterPro" id="IPR020568">
    <property type="entry name" value="Ribosomal_Su5_D2-typ_SF"/>
</dbReference>
<dbReference type="GO" id="GO:0050515">
    <property type="term" value="F:4-(cytidine 5'-diphospho)-2-C-methyl-D-erythritol kinase activity"/>
    <property type="evidence" value="ECO:0007669"/>
    <property type="project" value="UniProtKB-UniRule"/>
</dbReference>
<comment type="function">
    <text evidence="9">Catalyzes the phosphorylation of the position 2 hydroxy group of 4-diphosphocytidyl-2C-methyl-D-erythritol.</text>
</comment>
<dbReference type="InterPro" id="IPR014721">
    <property type="entry name" value="Ribsml_uS5_D2-typ_fold_subgr"/>
</dbReference>
<accession>A0A1F5YH35</accession>
<protein>
    <recommendedName>
        <fullName evidence="3 9">4-diphosphocytidyl-2-C-methyl-D-erythritol kinase</fullName>
        <shortName evidence="9">CMK</shortName>
        <ecNumber evidence="2 9">2.7.1.148</ecNumber>
    </recommendedName>
    <alternativeName>
        <fullName evidence="8 9">4-(cytidine-5'-diphospho)-2-C-methyl-D-erythritol kinase</fullName>
    </alternativeName>
</protein>
<comment type="caution">
    <text evidence="12">The sequence shown here is derived from an EMBL/GenBank/DDBJ whole genome shotgun (WGS) entry which is preliminary data.</text>
</comment>
<comment type="pathway">
    <text evidence="9">Isoprenoid biosynthesis; isopentenyl diphosphate biosynthesis via DXP pathway; isopentenyl diphosphate from 1-deoxy-D-xylulose 5-phosphate: step 3/6.</text>
</comment>
<reference evidence="12 13" key="1">
    <citation type="journal article" date="2016" name="Nat. Commun.">
        <title>Thousands of microbial genomes shed light on interconnected biogeochemical processes in an aquifer system.</title>
        <authorList>
            <person name="Anantharaman K."/>
            <person name="Brown C.T."/>
            <person name="Hug L.A."/>
            <person name="Sharon I."/>
            <person name="Castelle C.J."/>
            <person name="Probst A.J."/>
            <person name="Thomas B.C."/>
            <person name="Singh A."/>
            <person name="Wilkins M.J."/>
            <person name="Karaoz U."/>
            <person name="Brodie E.L."/>
            <person name="Williams K.H."/>
            <person name="Hubbard S.S."/>
            <person name="Banfield J.F."/>
        </authorList>
    </citation>
    <scope>NUCLEOTIDE SEQUENCE [LARGE SCALE GENOMIC DNA]</scope>
</reference>